<comment type="caution">
    <text evidence="2">The sequence shown here is derived from an EMBL/GenBank/DDBJ whole genome shotgun (WGS) entry which is preliminary data.</text>
</comment>
<evidence type="ECO:0000313" key="2">
    <source>
        <dbReference type="EMBL" id="MBR0667172.1"/>
    </source>
</evidence>
<evidence type="ECO:0000259" key="1">
    <source>
        <dbReference type="Pfam" id="PF12281"/>
    </source>
</evidence>
<reference evidence="3" key="1">
    <citation type="journal article" date="2021" name="Syst. Appl. Microbiol.">
        <title>Roseomonas hellenica sp. nov., isolated from roots of wild-growing Alkanna tinctoria.</title>
        <authorList>
            <person name="Rat A."/>
            <person name="Naranjo H.D."/>
            <person name="Lebbe L."/>
            <person name="Cnockaert M."/>
            <person name="Krigas N."/>
            <person name="Grigoriadou K."/>
            <person name="Maloupa E."/>
            <person name="Willems A."/>
        </authorList>
    </citation>
    <scope>NUCLEOTIDE SEQUENCE [LARGE SCALE GENOMIC DNA]</scope>
    <source>
        <strain evidence="3">LMG 31523</strain>
    </source>
</reference>
<gene>
    <name evidence="2" type="ORF">GXW71_22625</name>
</gene>
<dbReference type="PIRSF" id="PIRSF031854">
    <property type="entry name" value="UCP031854"/>
    <property type="match status" value="1"/>
</dbReference>
<name>A0ABS5F3P9_9PROT</name>
<dbReference type="InterPro" id="IPR022550">
    <property type="entry name" value="NTP_transf_8"/>
</dbReference>
<dbReference type="RefSeq" id="WP_246526793.1">
    <property type="nucleotide sequence ID" value="NZ_JAAGBB010000031.1"/>
</dbReference>
<dbReference type="EMBL" id="JAAGBB010000031">
    <property type="protein sequence ID" value="MBR0667172.1"/>
    <property type="molecule type" value="Genomic_DNA"/>
</dbReference>
<accession>A0ABS5F3P9</accession>
<evidence type="ECO:0000313" key="3">
    <source>
        <dbReference type="Proteomes" id="UP001196870"/>
    </source>
</evidence>
<organism evidence="2 3">
    <name type="scientific">Plastoroseomonas hellenica</name>
    <dbReference type="NCBI Taxonomy" id="2687306"/>
    <lineage>
        <taxon>Bacteria</taxon>
        <taxon>Pseudomonadati</taxon>
        <taxon>Pseudomonadota</taxon>
        <taxon>Alphaproteobacteria</taxon>
        <taxon>Acetobacterales</taxon>
        <taxon>Acetobacteraceae</taxon>
        <taxon>Plastoroseomonas</taxon>
    </lineage>
</organism>
<dbReference type="Proteomes" id="UP001196870">
    <property type="component" value="Unassembled WGS sequence"/>
</dbReference>
<dbReference type="InterPro" id="IPR058575">
    <property type="entry name" value="NTP_transf_8_dom"/>
</dbReference>
<feature type="domain" description="Nucleotidyltransferase-like" evidence="1">
    <location>
        <begin position="106"/>
        <end position="314"/>
    </location>
</feature>
<proteinExistence type="predicted"/>
<sequence>MPAQMPLPIQTMYAELVERAHLGRLTADFDDPAGIFVKRAISGREYWYFRPPMVNGSARRDRYVGLDSPELQHRIAEHRVAKDSYKQRRALVSALIRTGMQGPDARTGRILEALSDAGVFRMRAVVVGTTAYQTYSGLLGMKLGSTNVRTDDLDLAQFEAISIAVDDQVDLPFLEILRRVDKHFEPIPEVFAPGRACHYALGDRYRVDLLTPNRGPDDESPVALPALQTDAQPLRYLDFLIYEEVQAVALFGAGVAINVPSPERYCLHKLIVSRMRIQTPGSQAKAQKDLRQAGELLTVLCDQRPYEIRDLWEELNERGPKWREKAIEAIELLDAAGHATAREKLESLVGSVGPKP</sequence>
<dbReference type="Pfam" id="PF12281">
    <property type="entry name" value="NTP_transf_8"/>
    <property type="match status" value="1"/>
</dbReference>
<protein>
    <recommendedName>
        <fullName evidence="1">Nucleotidyltransferase-like domain-containing protein</fullName>
    </recommendedName>
</protein>
<keyword evidence="3" id="KW-1185">Reference proteome</keyword>